<name>A0A843T9K2_COLES</name>
<dbReference type="Proteomes" id="UP000652761">
    <property type="component" value="Unassembled WGS sequence"/>
</dbReference>
<proteinExistence type="predicted"/>
<dbReference type="AlphaFoldDB" id="A0A843T9K2"/>
<evidence type="ECO:0000313" key="1">
    <source>
        <dbReference type="EMBL" id="MQL68668.1"/>
    </source>
</evidence>
<protein>
    <submittedName>
        <fullName evidence="1">Uncharacterized protein</fullName>
    </submittedName>
</protein>
<keyword evidence="2" id="KW-1185">Reference proteome</keyword>
<dbReference type="EMBL" id="NMUH01000019">
    <property type="protein sequence ID" value="MQL68668.1"/>
    <property type="molecule type" value="Genomic_DNA"/>
</dbReference>
<sequence>MQGSGVGRLRLVWTGADADGASRCRAWAASAQVNQLGLRPCADMVDGGAAQQQRRRHCGSCAGDLKLRGAAVEADLTESGTLLDGAAGLEEVRILTCARNSGQRNAQSTMSRVHLGAVAGEALDLLDRGVWEKLVGSGGGRLRLVWTGANADGASRCRAWAANAQVNQLGLRPCADMVDGGAAQQQRRRHCGSCAGDLKLRGAAAEADLTEFGALLDGAAGRRAQFGVVVLQVFLESSCSRVVGVVVLQVLKDAWRTVERVAVMNRTRKRRGVVQFPWELAKGSVGYWPDQPIVCSRVVASFPSDSCFATCREFVVYDSWSRFDSFEVDTTPSSVNTLSLRSTLTSSSVDTDPPARLFFAVGAD</sequence>
<comment type="caution">
    <text evidence="1">The sequence shown here is derived from an EMBL/GenBank/DDBJ whole genome shotgun (WGS) entry which is preliminary data.</text>
</comment>
<reference evidence="1" key="1">
    <citation type="submission" date="2017-07" db="EMBL/GenBank/DDBJ databases">
        <title>Taro Niue Genome Assembly and Annotation.</title>
        <authorList>
            <person name="Atibalentja N."/>
            <person name="Keating K."/>
            <person name="Fields C.J."/>
        </authorList>
    </citation>
    <scope>NUCLEOTIDE SEQUENCE</scope>
    <source>
        <strain evidence="1">Niue_2</strain>
        <tissue evidence="1">Leaf</tissue>
    </source>
</reference>
<evidence type="ECO:0000313" key="2">
    <source>
        <dbReference type="Proteomes" id="UP000652761"/>
    </source>
</evidence>
<accession>A0A843T9K2</accession>
<organism evidence="1 2">
    <name type="scientific">Colocasia esculenta</name>
    <name type="common">Wild taro</name>
    <name type="synonym">Arum esculentum</name>
    <dbReference type="NCBI Taxonomy" id="4460"/>
    <lineage>
        <taxon>Eukaryota</taxon>
        <taxon>Viridiplantae</taxon>
        <taxon>Streptophyta</taxon>
        <taxon>Embryophyta</taxon>
        <taxon>Tracheophyta</taxon>
        <taxon>Spermatophyta</taxon>
        <taxon>Magnoliopsida</taxon>
        <taxon>Liliopsida</taxon>
        <taxon>Araceae</taxon>
        <taxon>Aroideae</taxon>
        <taxon>Colocasieae</taxon>
        <taxon>Colocasia</taxon>
    </lineage>
</organism>
<gene>
    <name evidence="1" type="ORF">Taro_000959</name>
</gene>